<evidence type="ECO:0000256" key="12">
    <source>
        <dbReference type="ARBA" id="ARBA00023122"/>
    </source>
</evidence>
<evidence type="ECO:0000256" key="11">
    <source>
        <dbReference type="ARBA" id="ARBA00023049"/>
    </source>
</evidence>
<dbReference type="PROSITE" id="PS51371">
    <property type="entry name" value="CBS"/>
    <property type="match status" value="1"/>
</dbReference>
<dbReference type="GO" id="GO:0006508">
    <property type="term" value="P:proteolysis"/>
    <property type="evidence" value="ECO:0007669"/>
    <property type="project" value="UniProtKB-KW"/>
</dbReference>
<keyword evidence="8 14" id="KW-0378">Hydrolase</keyword>
<keyword evidence="7" id="KW-0677">Repeat</keyword>
<proteinExistence type="inferred from homology"/>
<evidence type="ECO:0000259" key="18">
    <source>
        <dbReference type="PROSITE" id="PS51371"/>
    </source>
</evidence>
<comment type="similarity">
    <text evidence="2 14">Belongs to the peptidase M50B family.</text>
</comment>
<name>A0A928VQ06_9CYAN</name>
<protein>
    <recommendedName>
        <fullName evidence="14">Zinc metalloprotease</fullName>
    </recommendedName>
</protein>
<evidence type="ECO:0000256" key="6">
    <source>
        <dbReference type="ARBA" id="ARBA00022723"/>
    </source>
</evidence>
<evidence type="ECO:0000256" key="4">
    <source>
        <dbReference type="ARBA" id="ARBA00022670"/>
    </source>
</evidence>
<evidence type="ECO:0000256" key="13">
    <source>
        <dbReference type="ARBA" id="ARBA00023136"/>
    </source>
</evidence>
<dbReference type="SUPFAM" id="SSF54631">
    <property type="entry name" value="CBS-domain pair"/>
    <property type="match status" value="1"/>
</dbReference>
<feature type="domain" description="CBS" evidence="18">
    <location>
        <begin position="316"/>
        <end position="372"/>
    </location>
</feature>
<dbReference type="CDD" id="cd06164">
    <property type="entry name" value="S2P-M50_SpoIVFB_CBS"/>
    <property type="match status" value="1"/>
</dbReference>
<dbReference type="InterPro" id="IPR008915">
    <property type="entry name" value="Peptidase_M50"/>
</dbReference>
<gene>
    <name evidence="19" type="ORF">IQ266_09770</name>
</gene>
<feature type="transmembrane region" description="Helical" evidence="14">
    <location>
        <begin position="189"/>
        <end position="222"/>
    </location>
</feature>
<dbReference type="PANTHER" id="PTHR39188:SF3">
    <property type="entry name" value="STAGE IV SPORULATION PROTEIN FB"/>
    <property type="match status" value="1"/>
</dbReference>
<dbReference type="GO" id="GO:0005886">
    <property type="term" value="C:plasma membrane"/>
    <property type="evidence" value="ECO:0007669"/>
    <property type="project" value="UniProtKB-SubCell"/>
</dbReference>
<feature type="binding site" evidence="16">
    <location>
        <position position="65"/>
    </location>
    <ligand>
        <name>Zn(2+)</name>
        <dbReference type="ChEBI" id="CHEBI:29105"/>
        <note>catalytic</note>
    </ligand>
</feature>
<feature type="transmembrane region" description="Helical" evidence="14">
    <location>
        <begin position="77"/>
        <end position="94"/>
    </location>
</feature>
<evidence type="ECO:0000256" key="1">
    <source>
        <dbReference type="ARBA" id="ARBA00004651"/>
    </source>
</evidence>
<keyword evidence="9 14" id="KW-0862">Zinc</keyword>
<keyword evidence="11 14" id="KW-0482">Metalloprotease</keyword>
<keyword evidence="12 17" id="KW-0129">CBS domain</keyword>
<keyword evidence="6 14" id="KW-0479">Metal-binding</keyword>
<keyword evidence="13 14" id="KW-0472">Membrane</keyword>
<evidence type="ECO:0000256" key="2">
    <source>
        <dbReference type="ARBA" id="ARBA00007931"/>
    </source>
</evidence>
<dbReference type="RefSeq" id="WP_264324841.1">
    <property type="nucleotide sequence ID" value="NZ_JADEXQ010000027.1"/>
</dbReference>
<evidence type="ECO:0000256" key="9">
    <source>
        <dbReference type="ARBA" id="ARBA00022833"/>
    </source>
</evidence>
<dbReference type="Pfam" id="PF02163">
    <property type="entry name" value="Peptidase_M50"/>
    <property type="match status" value="2"/>
</dbReference>
<dbReference type="Pfam" id="PF00571">
    <property type="entry name" value="CBS"/>
    <property type="match status" value="1"/>
</dbReference>
<keyword evidence="3 14" id="KW-1003">Cell membrane</keyword>
<dbReference type="GO" id="GO:0008237">
    <property type="term" value="F:metallopeptidase activity"/>
    <property type="evidence" value="ECO:0007669"/>
    <property type="project" value="UniProtKB-UniRule"/>
</dbReference>
<comment type="subcellular location">
    <subcellularLocation>
        <location evidence="1 14">Cell membrane</location>
        <topology evidence="1 14">Multi-pass membrane protein</topology>
    </subcellularLocation>
</comment>
<feature type="binding site" evidence="16">
    <location>
        <position position="161"/>
    </location>
    <ligand>
        <name>Zn(2+)</name>
        <dbReference type="ChEBI" id="CHEBI:29105"/>
        <note>catalytic</note>
    </ligand>
</feature>
<feature type="transmembrane region" description="Helical" evidence="14">
    <location>
        <begin position="106"/>
        <end position="129"/>
    </location>
</feature>
<evidence type="ECO:0000256" key="16">
    <source>
        <dbReference type="PIRSR" id="PIRSR006404-2"/>
    </source>
</evidence>
<keyword evidence="20" id="KW-1185">Reference proteome</keyword>
<comment type="caution">
    <text evidence="19">The sequence shown here is derived from an EMBL/GenBank/DDBJ whole genome shotgun (WGS) entry which is preliminary data.</text>
</comment>
<evidence type="ECO:0000313" key="19">
    <source>
        <dbReference type="EMBL" id="MBE9030014.1"/>
    </source>
</evidence>
<dbReference type="EMBL" id="JADEXQ010000027">
    <property type="protein sequence ID" value="MBE9030014.1"/>
    <property type="molecule type" value="Genomic_DNA"/>
</dbReference>
<feature type="transmembrane region" description="Helical" evidence="14">
    <location>
        <begin position="12"/>
        <end position="34"/>
    </location>
</feature>
<evidence type="ECO:0000256" key="10">
    <source>
        <dbReference type="ARBA" id="ARBA00022989"/>
    </source>
</evidence>
<evidence type="ECO:0000256" key="3">
    <source>
        <dbReference type="ARBA" id="ARBA00022475"/>
    </source>
</evidence>
<keyword evidence="10 14" id="KW-1133">Transmembrane helix</keyword>
<dbReference type="Gene3D" id="3.10.580.10">
    <property type="entry name" value="CBS-domain"/>
    <property type="match status" value="1"/>
</dbReference>
<evidence type="ECO:0000256" key="7">
    <source>
        <dbReference type="ARBA" id="ARBA00022737"/>
    </source>
</evidence>
<reference evidence="19" key="1">
    <citation type="submission" date="2020-10" db="EMBL/GenBank/DDBJ databases">
        <authorList>
            <person name="Castelo-Branco R."/>
            <person name="Eusebio N."/>
            <person name="Adriana R."/>
            <person name="Vieira A."/>
            <person name="Brugerolle De Fraissinette N."/>
            <person name="Rezende De Castro R."/>
            <person name="Schneider M.P."/>
            <person name="Vasconcelos V."/>
            <person name="Leao P.N."/>
        </authorList>
    </citation>
    <scope>NUCLEOTIDE SEQUENCE</scope>
    <source>
        <strain evidence="19">LEGE 11480</strain>
    </source>
</reference>
<comment type="cofactor">
    <cofactor evidence="14 16">
        <name>Zn(2+)</name>
        <dbReference type="ChEBI" id="CHEBI:29105"/>
    </cofactor>
    <text evidence="14 16">Binds 1 zinc ion per subunit.</text>
</comment>
<feature type="transmembrane region" description="Helical" evidence="14">
    <location>
        <begin position="141"/>
        <end position="158"/>
    </location>
</feature>
<evidence type="ECO:0000313" key="20">
    <source>
        <dbReference type="Proteomes" id="UP000625316"/>
    </source>
</evidence>
<dbReference type="PANTHER" id="PTHR39188">
    <property type="entry name" value="MEMBRANE-ASSOCIATED ZINC METALLOPROTEASE M50B"/>
    <property type="match status" value="1"/>
</dbReference>
<keyword evidence="5 14" id="KW-0812">Transmembrane</keyword>
<accession>A0A928VQ06</accession>
<evidence type="ECO:0000256" key="17">
    <source>
        <dbReference type="PROSITE-ProRule" id="PRU00703"/>
    </source>
</evidence>
<dbReference type="InterPro" id="IPR046342">
    <property type="entry name" value="CBS_dom_sf"/>
</dbReference>
<keyword evidence="4 14" id="KW-0645">Protease</keyword>
<feature type="transmembrane region" description="Helical" evidence="14">
    <location>
        <begin position="46"/>
        <end position="65"/>
    </location>
</feature>
<dbReference type="GO" id="GO:0046872">
    <property type="term" value="F:metal ion binding"/>
    <property type="evidence" value="ECO:0007669"/>
    <property type="project" value="UniProtKB-UniRule"/>
</dbReference>
<dbReference type="AlphaFoldDB" id="A0A928VQ06"/>
<evidence type="ECO:0000256" key="5">
    <source>
        <dbReference type="ARBA" id="ARBA00022692"/>
    </source>
</evidence>
<dbReference type="CDD" id="cd04639">
    <property type="entry name" value="CBS_pair_peptidase_M50"/>
    <property type="match status" value="1"/>
</dbReference>
<dbReference type="InterPro" id="IPR016483">
    <property type="entry name" value="UCP006404_Pept_M50_CBS"/>
</dbReference>
<dbReference type="InterPro" id="IPR000644">
    <property type="entry name" value="CBS_dom"/>
</dbReference>
<feature type="active site" evidence="15">
    <location>
        <position position="66"/>
    </location>
</feature>
<evidence type="ECO:0000256" key="15">
    <source>
        <dbReference type="PIRSR" id="PIRSR006404-1"/>
    </source>
</evidence>
<evidence type="ECO:0000256" key="14">
    <source>
        <dbReference type="PIRNR" id="PIRNR006404"/>
    </source>
</evidence>
<organism evidence="19 20">
    <name type="scientific">Romeriopsis navalis LEGE 11480</name>
    <dbReference type="NCBI Taxonomy" id="2777977"/>
    <lineage>
        <taxon>Bacteria</taxon>
        <taxon>Bacillati</taxon>
        <taxon>Cyanobacteriota</taxon>
        <taxon>Cyanophyceae</taxon>
        <taxon>Leptolyngbyales</taxon>
        <taxon>Leptolyngbyaceae</taxon>
        <taxon>Romeriopsis</taxon>
        <taxon>Romeriopsis navalis</taxon>
    </lineage>
</organism>
<evidence type="ECO:0000256" key="8">
    <source>
        <dbReference type="ARBA" id="ARBA00022801"/>
    </source>
</evidence>
<dbReference type="Proteomes" id="UP000625316">
    <property type="component" value="Unassembled WGS sequence"/>
</dbReference>
<sequence>MNSSLRIGNLFGIPFFVNVSWFFVLALVTLNFSGGLAAQFPTLGTAAWGLGLGAGLLMFASVLLHELGHSFAAQQQGIKVNSITLFLFGGLASLEDEAKTPAGAFWIAIAGPLVSLALFLLLTGLTASGLVNGPIGSISRLLAYINLSLALFNMIPGLPLDGGNVLKAAIWQFTGNRYRGIQWASRMGMVIGGVAMSFGALSVLGISNIGSFWTLIIGWFIWRNAKQSANSATIQETLSGLTAADVVLENSPIIQADSTLRQLADIAVVTTRNQNWQRFLVQDSQAQLIGTIPFDTIRSIPAHQWPDYQVKDFVQSIQPEVQVQANQSLLTVIEQFERQGIQALAVIRENGTLVGLLEKAQIIQLLQQRTQTQMA</sequence>
<feature type="binding site" evidence="16">
    <location>
        <position position="69"/>
    </location>
    <ligand>
        <name>Zn(2+)</name>
        <dbReference type="ChEBI" id="CHEBI:29105"/>
        <note>catalytic</note>
    </ligand>
</feature>
<dbReference type="PIRSF" id="PIRSF006404">
    <property type="entry name" value="UCP006404_Pept_M50_CBS"/>
    <property type="match status" value="1"/>
</dbReference>